<gene>
    <name evidence="3" type="ORF">A8C56_06265</name>
</gene>
<dbReference type="InterPro" id="IPR004629">
    <property type="entry name" value="WecG_TagA_CpsF"/>
</dbReference>
<dbReference type="GO" id="GO:0016758">
    <property type="term" value="F:hexosyltransferase activity"/>
    <property type="evidence" value="ECO:0007669"/>
    <property type="project" value="TreeGrafter"/>
</dbReference>
<dbReference type="AlphaFoldDB" id="A0A1A9I0N7"/>
<accession>A0A1A9I0N7</accession>
<dbReference type="PANTHER" id="PTHR34136">
    <property type="match status" value="1"/>
</dbReference>
<keyword evidence="4" id="KW-1185">Reference proteome</keyword>
<keyword evidence="2 3" id="KW-0808">Transferase</keyword>
<evidence type="ECO:0000256" key="1">
    <source>
        <dbReference type="ARBA" id="ARBA00022676"/>
    </source>
</evidence>
<dbReference type="STRING" id="1176587.A8C56_06265"/>
<dbReference type="Proteomes" id="UP000077667">
    <property type="component" value="Chromosome"/>
</dbReference>
<name>A0A1A9I0N7_9BACT</name>
<evidence type="ECO:0000256" key="2">
    <source>
        <dbReference type="ARBA" id="ARBA00022679"/>
    </source>
</evidence>
<dbReference type="NCBIfam" id="TIGR00696">
    <property type="entry name" value="wecG_tagA_cpsF"/>
    <property type="match status" value="1"/>
</dbReference>
<dbReference type="EMBL" id="CP015772">
    <property type="protein sequence ID" value="ANH80639.1"/>
    <property type="molecule type" value="Genomic_DNA"/>
</dbReference>
<dbReference type="KEGG" id="nia:A8C56_06265"/>
<sequence>MLPVNHTAKIMKKKLISIDVSIGTYREQLLQLTRLGENHRSSFVCVANVHMLVEAHKDASFAAVVNSADMVTPDGMPLAKGIKLLHGISQERVAGMDLLPDLLSTAGSSGISVFFYGGTRAMLNKTKEYCANHFPLLRVAGLISPPFRPLSEQEKQEDIAEINASGAGFVFVALGCPKQEKWMAAMHGRVHACMIGIGGALPVMIGLQKRAPVWMQKMSLEWLYRLLQEPKRLFKRYAITNTVFIYLFFKQWSRQGFRPVAK</sequence>
<proteinExistence type="predicted"/>
<evidence type="ECO:0000313" key="3">
    <source>
        <dbReference type="EMBL" id="ANH80639.1"/>
    </source>
</evidence>
<dbReference type="Pfam" id="PF03808">
    <property type="entry name" value="Glyco_tran_WecG"/>
    <property type="match status" value="1"/>
</dbReference>
<reference evidence="3 4" key="1">
    <citation type="submission" date="2016-05" db="EMBL/GenBank/DDBJ databases">
        <title>Niabella ginsenosidivorans BS26 whole genome sequencing.</title>
        <authorList>
            <person name="Im W.T."/>
            <person name="Siddiqi M.Z."/>
        </authorList>
    </citation>
    <scope>NUCLEOTIDE SEQUENCE [LARGE SCALE GENOMIC DNA]</scope>
    <source>
        <strain evidence="3 4">BS26</strain>
    </source>
</reference>
<evidence type="ECO:0000313" key="4">
    <source>
        <dbReference type="Proteomes" id="UP000077667"/>
    </source>
</evidence>
<keyword evidence="1" id="KW-0328">Glycosyltransferase</keyword>
<dbReference type="PANTHER" id="PTHR34136:SF1">
    <property type="entry name" value="UDP-N-ACETYL-D-MANNOSAMINURONIC ACID TRANSFERASE"/>
    <property type="match status" value="1"/>
</dbReference>
<organism evidence="3 4">
    <name type="scientific">Niabella ginsenosidivorans</name>
    <dbReference type="NCBI Taxonomy" id="1176587"/>
    <lineage>
        <taxon>Bacteria</taxon>
        <taxon>Pseudomonadati</taxon>
        <taxon>Bacteroidota</taxon>
        <taxon>Chitinophagia</taxon>
        <taxon>Chitinophagales</taxon>
        <taxon>Chitinophagaceae</taxon>
        <taxon>Niabella</taxon>
    </lineage>
</organism>
<protein>
    <submittedName>
        <fullName evidence="3">Glycosyl transferase</fullName>
    </submittedName>
</protein>
<dbReference type="CDD" id="cd06533">
    <property type="entry name" value="Glyco_transf_WecG_TagA"/>
    <property type="match status" value="1"/>
</dbReference>